<dbReference type="SUPFAM" id="SSF50151">
    <property type="entry name" value="SacY-like RNA-binding domain"/>
    <property type="match status" value="1"/>
</dbReference>
<evidence type="ECO:0000256" key="1">
    <source>
        <dbReference type="ARBA" id="ARBA00022737"/>
    </source>
</evidence>
<evidence type="ECO:0000259" key="2">
    <source>
        <dbReference type="PROSITE" id="PS51372"/>
    </source>
</evidence>
<dbReference type="InterPro" id="IPR004341">
    <property type="entry name" value="CAT_RNA-bd_dom"/>
</dbReference>
<dbReference type="KEGG" id="vhy:G7082_08485"/>
<dbReference type="SMART" id="SM01061">
    <property type="entry name" value="CAT_RBD"/>
    <property type="match status" value="1"/>
</dbReference>
<dbReference type="GO" id="GO:0003723">
    <property type="term" value="F:RNA binding"/>
    <property type="evidence" value="ECO:0007669"/>
    <property type="project" value="InterPro"/>
</dbReference>
<keyword evidence="4" id="KW-1185">Reference proteome</keyword>
<dbReference type="InterPro" id="IPR011608">
    <property type="entry name" value="PRD"/>
</dbReference>
<accession>A0A6G8ATZ6</accession>
<dbReference type="Proteomes" id="UP000501747">
    <property type="component" value="Chromosome"/>
</dbReference>
<reference evidence="3 4" key="1">
    <citation type="submission" date="2020-03" db="EMBL/GenBank/DDBJ databases">
        <title>Vagococcus sp. nov., isolated from beetles.</title>
        <authorList>
            <person name="Hyun D.-W."/>
            <person name="Bae J.-W."/>
        </authorList>
    </citation>
    <scope>NUCLEOTIDE SEQUENCE [LARGE SCALE GENOMIC DNA]</scope>
    <source>
        <strain evidence="3 4">HDW17B</strain>
    </source>
</reference>
<organism evidence="3 4">
    <name type="scientific">Vagococcus hydrophili</name>
    <dbReference type="NCBI Taxonomy" id="2714947"/>
    <lineage>
        <taxon>Bacteria</taxon>
        <taxon>Bacillati</taxon>
        <taxon>Bacillota</taxon>
        <taxon>Bacilli</taxon>
        <taxon>Lactobacillales</taxon>
        <taxon>Enterococcaceae</taxon>
        <taxon>Vagococcus</taxon>
    </lineage>
</organism>
<dbReference type="GO" id="GO:0006355">
    <property type="term" value="P:regulation of DNA-templated transcription"/>
    <property type="evidence" value="ECO:0007669"/>
    <property type="project" value="InterPro"/>
</dbReference>
<feature type="domain" description="PRD" evidence="2">
    <location>
        <begin position="68"/>
        <end position="173"/>
    </location>
</feature>
<evidence type="ECO:0000313" key="3">
    <source>
        <dbReference type="EMBL" id="QIL48534.1"/>
    </source>
</evidence>
<evidence type="ECO:0000313" key="4">
    <source>
        <dbReference type="Proteomes" id="UP000501747"/>
    </source>
</evidence>
<dbReference type="AlphaFoldDB" id="A0A6G8ATZ6"/>
<feature type="domain" description="PRD" evidence="2">
    <location>
        <begin position="174"/>
        <end position="282"/>
    </location>
</feature>
<dbReference type="Gene3D" id="2.30.24.10">
    <property type="entry name" value="CAT RNA-binding domain"/>
    <property type="match status" value="1"/>
</dbReference>
<protein>
    <submittedName>
        <fullName evidence="3">PRD domain-containing protein</fullName>
    </submittedName>
</protein>
<dbReference type="Gene3D" id="1.10.1790.10">
    <property type="entry name" value="PRD domain"/>
    <property type="match status" value="2"/>
</dbReference>
<dbReference type="Pfam" id="PF03123">
    <property type="entry name" value="CAT_RBD"/>
    <property type="match status" value="1"/>
</dbReference>
<dbReference type="EMBL" id="CP049887">
    <property type="protein sequence ID" value="QIL48534.1"/>
    <property type="molecule type" value="Genomic_DNA"/>
</dbReference>
<dbReference type="InterPro" id="IPR036650">
    <property type="entry name" value="CAT_RNA-bd_dom_sf"/>
</dbReference>
<name>A0A6G8ATZ6_9ENTE</name>
<dbReference type="SUPFAM" id="SSF63520">
    <property type="entry name" value="PTS-regulatory domain, PRD"/>
    <property type="match status" value="2"/>
</dbReference>
<dbReference type="PANTHER" id="PTHR30185:SF15">
    <property type="entry name" value="CRYPTIC BETA-GLUCOSIDE BGL OPERON ANTITERMINATOR"/>
    <property type="match status" value="1"/>
</dbReference>
<dbReference type="PROSITE" id="PS51372">
    <property type="entry name" value="PRD_2"/>
    <property type="match status" value="2"/>
</dbReference>
<dbReference type="RefSeq" id="WP_166034673.1">
    <property type="nucleotide sequence ID" value="NZ_CP049887.1"/>
</dbReference>
<dbReference type="InterPro" id="IPR036634">
    <property type="entry name" value="PRD_sf"/>
</dbReference>
<dbReference type="PANTHER" id="PTHR30185">
    <property type="entry name" value="CRYPTIC BETA-GLUCOSIDE BGL OPERON ANTITERMINATOR"/>
    <property type="match status" value="1"/>
</dbReference>
<sequence>MHVKQRLNNNVVLVENSSDKSVMIVMGKGVGYKAYPGDTVSSDLVDKTFILKDNVDNELAKISALIQEIPMVFIEISNDVIKIAESEFETEFGLSMLISLADHIYSAIDRKNKNIQMVTPLHWDIKQLYPTEVRLGEKAVQLINQKLEIDLDETEATAIAMHFISNVKNYESMQQAMNFTKVISDILSIIQYHFQIKIDQSSLSFSRLVTHLQYFLIRQVKEIGMEAMTDDMMKLVLQQYPESFQCSDKILNYLSENQKVKPSLEEEIYLTIHIERVRQSEL</sequence>
<gene>
    <name evidence="3" type="ORF">G7082_08485</name>
</gene>
<keyword evidence="1" id="KW-0677">Repeat</keyword>
<dbReference type="Pfam" id="PF00874">
    <property type="entry name" value="PRD"/>
    <property type="match status" value="2"/>
</dbReference>
<dbReference type="InterPro" id="IPR050661">
    <property type="entry name" value="BglG_antiterminators"/>
</dbReference>
<proteinExistence type="predicted"/>